<gene>
    <name evidence="2" type="ORF">PIB30_056778</name>
</gene>
<name>A0ABU6XJT4_9FABA</name>
<dbReference type="InterPro" id="IPR021109">
    <property type="entry name" value="Peptidase_aspartic_dom_sf"/>
</dbReference>
<accession>A0ABU6XJT4</accession>
<comment type="caution">
    <text evidence="2">The sequence shown here is derived from an EMBL/GenBank/DDBJ whole genome shotgun (WGS) entry which is preliminary data.</text>
</comment>
<feature type="region of interest" description="Disordered" evidence="1">
    <location>
        <begin position="26"/>
        <end position="119"/>
    </location>
</feature>
<feature type="compositionally biased region" description="Basic and acidic residues" evidence="1">
    <location>
        <begin position="100"/>
        <end position="114"/>
    </location>
</feature>
<evidence type="ECO:0000313" key="2">
    <source>
        <dbReference type="EMBL" id="MED6197471.1"/>
    </source>
</evidence>
<proteinExistence type="predicted"/>
<feature type="compositionally biased region" description="Acidic residues" evidence="1">
    <location>
        <begin position="74"/>
        <end position="99"/>
    </location>
</feature>
<evidence type="ECO:0000256" key="1">
    <source>
        <dbReference type="SAM" id="MobiDB-lite"/>
    </source>
</evidence>
<dbReference type="PANTHER" id="PTHR33067">
    <property type="entry name" value="RNA-DIRECTED DNA POLYMERASE-RELATED"/>
    <property type="match status" value="1"/>
</dbReference>
<organism evidence="2 3">
    <name type="scientific">Stylosanthes scabra</name>
    <dbReference type="NCBI Taxonomy" id="79078"/>
    <lineage>
        <taxon>Eukaryota</taxon>
        <taxon>Viridiplantae</taxon>
        <taxon>Streptophyta</taxon>
        <taxon>Embryophyta</taxon>
        <taxon>Tracheophyta</taxon>
        <taxon>Spermatophyta</taxon>
        <taxon>Magnoliopsida</taxon>
        <taxon>eudicotyledons</taxon>
        <taxon>Gunneridae</taxon>
        <taxon>Pentapetalae</taxon>
        <taxon>rosids</taxon>
        <taxon>fabids</taxon>
        <taxon>Fabales</taxon>
        <taxon>Fabaceae</taxon>
        <taxon>Papilionoideae</taxon>
        <taxon>50 kb inversion clade</taxon>
        <taxon>dalbergioids sensu lato</taxon>
        <taxon>Dalbergieae</taxon>
        <taxon>Pterocarpus clade</taxon>
        <taxon>Stylosanthes</taxon>
    </lineage>
</organism>
<feature type="compositionally biased region" description="Pro residues" evidence="1">
    <location>
        <begin position="30"/>
        <end position="49"/>
    </location>
</feature>
<dbReference type="PANTHER" id="PTHR33067:SF15">
    <property type="entry name" value="RNA-DIRECTED DNA POLYMERASE"/>
    <property type="match status" value="1"/>
</dbReference>
<feature type="compositionally biased region" description="Basic and acidic residues" evidence="1">
    <location>
        <begin position="57"/>
        <end position="73"/>
    </location>
</feature>
<reference evidence="2 3" key="1">
    <citation type="journal article" date="2023" name="Plants (Basel)">
        <title>Bridging the Gap: Combining Genomics and Transcriptomics Approaches to Understand Stylosanthes scabra, an Orphan Legume from the Brazilian Caatinga.</title>
        <authorList>
            <person name="Ferreira-Neto J.R.C."/>
            <person name="da Silva M.D."/>
            <person name="Binneck E."/>
            <person name="de Melo N.F."/>
            <person name="da Silva R.H."/>
            <person name="de Melo A.L.T.M."/>
            <person name="Pandolfi V."/>
            <person name="Bustamante F.O."/>
            <person name="Brasileiro-Vidal A.C."/>
            <person name="Benko-Iseppon A.M."/>
        </authorList>
    </citation>
    <scope>NUCLEOTIDE SEQUENCE [LARGE SCALE GENOMIC DNA]</scope>
    <source>
        <tissue evidence="2">Leaves</tissue>
    </source>
</reference>
<dbReference type="EMBL" id="JASCZI010211906">
    <property type="protein sequence ID" value="MED6197471.1"/>
    <property type="molecule type" value="Genomic_DNA"/>
</dbReference>
<sequence length="209" mass="23575">MREAQKRTETQLINLIELLTKFTNQVTINPPTPSQPSSPNPLPSQPLPNPKGGINMVRKEKGEEDEKETAKLDDSDEEKSDEEESDKEEEDEEEGDEEKEGSVKEEVMEDKSEKEEEDKGETFFIATVFRGNQVVKNEIPAKCTDPRPSLITCKIRGVEVRECMCDPGTCGSVMPYKLYELLDLRPLKKTNDVFTTIDTNIVTVDAYAS</sequence>
<protein>
    <submittedName>
        <fullName evidence="2">Uncharacterized protein</fullName>
    </submittedName>
</protein>
<keyword evidence="3" id="KW-1185">Reference proteome</keyword>
<dbReference type="Proteomes" id="UP001341840">
    <property type="component" value="Unassembled WGS sequence"/>
</dbReference>
<evidence type="ECO:0000313" key="3">
    <source>
        <dbReference type="Proteomes" id="UP001341840"/>
    </source>
</evidence>
<dbReference type="Gene3D" id="2.40.70.10">
    <property type="entry name" value="Acid Proteases"/>
    <property type="match status" value="1"/>
</dbReference>